<dbReference type="OrthoDB" id="9812555at2"/>
<comment type="similarity">
    <text evidence="3 8">Belongs to the methylenetetrahydrofolate reductase family.</text>
</comment>
<dbReference type="eggNOG" id="COG0685">
    <property type="taxonomic scope" value="Bacteria"/>
</dbReference>
<evidence type="ECO:0000256" key="2">
    <source>
        <dbReference type="ARBA" id="ARBA00004777"/>
    </source>
</evidence>
<dbReference type="PANTHER" id="PTHR45754">
    <property type="entry name" value="METHYLENETETRAHYDROFOLATE REDUCTASE"/>
    <property type="match status" value="1"/>
</dbReference>
<dbReference type="Proteomes" id="UP000010467">
    <property type="component" value="Chromosome"/>
</dbReference>
<dbReference type="GO" id="GO:0009086">
    <property type="term" value="P:methionine biosynthetic process"/>
    <property type="evidence" value="ECO:0007669"/>
    <property type="project" value="TreeGrafter"/>
</dbReference>
<dbReference type="GO" id="GO:0106312">
    <property type="term" value="F:methylenetetrahydrofolate reductase (NADH) activity"/>
    <property type="evidence" value="ECO:0007669"/>
    <property type="project" value="UniProtKB-EC"/>
</dbReference>
<organism evidence="9 10">
    <name type="scientific">Deinococcus peraridilitoris (strain DSM 19664 / LMG 22246 / CIP 109416 / KR-200)</name>
    <dbReference type="NCBI Taxonomy" id="937777"/>
    <lineage>
        <taxon>Bacteria</taxon>
        <taxon>Thermotogati</taxon>
        <taxon>Deinococcota</taxon>
        <taxon>Deinococci</taxon>
        <taxon>Deinococcales</taxon>
        <taxon>Deinococcaceae</taxon>
        <taxon>Deinococcus</taxon>
    </lineage>
</organism>
<reference evidence="10" key="1">
    <citation type="submission" date="2012-03" db="EMBL/GenBank/DDBJ databases">
        <title>Complete sequence of chromosome of Deinococcus peraridilitoris DSM 19664.</title>
        <authorList>
            <person name="Lucas S."/>
            <person name="Copeland A."/>
            <person name="Lapidus A."/>
            <person name="Glavina del Rio T."/>
            <person name="Dalin E."/>
            <person name="Tice H."/>
            <person name="Bruce D."/>
            <person name="Goodwin L."/>
            <person name="Pitluck S."/>
            <person name="Peters L."/>
            <person name="Mikhailova N."/>
            <person name="Lu M."/>
            <person name="Kyrpides N."/>
            <person name="Mavromatis K."/>
            <person name="Ivanova N."/>
            <person name="Brettin T."/>
            <person name="Detter J.C."/>
            <person name="Han C."/>
            <person name="Larimer F."/>
            <person name="Land M."/>
            <person name="Hauser L."/>
            <person name="Markowitz V."/>
            <person name="Cheng J.-F."/>
            <person name="Hugenholtz P."/>
            <person name="Woyke T."/>
            <person name="Wu D."/>
            <person name="Pukall R."/>
            <person name="Steenblock K."/>
            <person name="Brambilla E."/>
            <person name="Klenk H.-P."/>
            <person name="Eisen J.A."/>
        </authorList>
    </citation>
    <scope>NUCLEOTIDE SEQUENCE [LARGE SCALE GENOMIC DNA]</scope>
    <source>
        <strain evidence="10">DSM 19664 / LMG 22246 / CIP 109416 / KR-200</strain>
    </source>
</reference>
<evidence type="ECO:0000256" key="5">
    <source>
        <dbReference type="ARBA" id="ARBA00022827"/>
    </source>
</evidence>
<evidence type="ECO:0000256" key="4">
    <source>
        <dbReference type="ARBA" id="ARBA00022630"/>
    </source>
</evidence>
<dbReference type="AlphaFoldDB" id="L0A584"/>
<gene>
    <name evidence="9" type="ordered locus">Deipe_3603</name>
</gene>
<comment type="pathway">
    <text evidence="2 8">One-carbon metabolism; tetrahydrofolate interconversion.</text>
</comment>
<accession>L0A584</accession>
<keyword evidence="5 8" id="KW-0274">FAD</keyword>
<dbReference type="CDD" id="cd00537">
    <property type="entry name" value="MTHFR"/>
    <property type="match status" value="1"/>
</dbReference>
<name>L0A584_DEIPD</name>
<evidence type="ECO:0000313" key="10">
    <source>
        <dbReference type="Proteomes" id="UP000010467"/>
    </source>
</evidence>
<dbReference type="RefSeq" id="WP_015237327.1">
    <property type="nucleotide sequence ID" value="NC_019793.1"/>
</dbReference>
<dbReference type="PANTHER" id="PTHR45754:SF3">
    <property type="entry name" value="METHYLENETETRAHYDROFOLATE REDUCTASE (NADPH)"/>
    <property type="match status" value="1"/>
</dbReference>
<evidence type="ECO:0000256" key="6">
    <source>
        <dbReference type="ARBA" id="ARBA00023002"/>
    </source>
</evidence>
<keyword evidence="10" id="KW-1185">Reference proteome</keyword>
<dbReference type="InterPro" id="IPR029041">
    <property type="entry name" value="FAD-linked_oxidoreductase-like"/>
</dbReference>
<evidence type="ECO:0000256" key="3">
    <source>
        <dbReference type="ARBA" id="ARBA00006743"/>
    </source>
</evidence>
<dbReference type="GO" id="GO:0005829">
    <property type="term" value="C:cytosol"/>
    <property type="evidence" value="ECO:0007669"/>
    <property type="project" value="TreeGrafter"/>
</dbReference>
<evidence type="ECO:0000256" key="8">
    <source>
        <dbReference type="RuleBase" id="RU003862"/>
    </source>
</evidence>
<comment type="cofactor">
    <cofactor evidence="1 8">
        <name>FAD</name>
        <dbReference type="ChEBI" id="CHEBI:57692"/>
    </cofactor>
</comment>
<dbReference type="SUPFAM" id="SSF51730">
    <property type="entry name" value="FAD-linked oxidoreductase"/>
    <property type="match status" value="1"/>
</dbReference>
<keyword evidence="4 8" id="KW-0285">Flavoprotein</keyword>
<protein>
    <recommendedName>
        <fullName evidence="8">Methylenetetrahydrofolate reductase</fullName>
    </recommendedName>
</protein>
<dbReference type="Pfam" id="PF02219">
    <property type="entry name" value="MTHFR"/>
    <property type="match status" value="1"/>
</dbReference>
<dbReference type="STRING" id="937777.Deipe_3603"/>
<dbReference type="KEGG" id="dpd:Deipe_3603"/>
<sequence length="288" mass="30515">MSLSKNLGRSFVVTAELDPPRGPDPTSTLNEARALRGLVDAVNVSDSPMANLRMSPIAIAHLIQRDLSLEVIFHLTCRDRNVLGLQAELLGAHALGVRHILCLYGDPPTRGDHPEATGVYEVGADGLASMASELNAGRSKAGRELGSCTDFRIGVALNPTNPDLEREKERLQQKVSAGAHFAQTQPVFSTEQVERFMDAVGELPIPVLFGVLPIRSVKMAQNVSKWASVPAELLSAVEEGGAAAGVAWSAKLVEDLRGLGVAGVHLYPLGKPEIVGRVLGETPALTAG</sequence>
<dbReference type="GO" id="GO:0035999">
    <property type="term" value="P:tetrahydrofolate interconversion"/>
    <property type="evidence" value="ECO:0007669"/>
    <property type="project" value="UniProtKB-UniPathway"/>
</dbReference>
<evidence type="ECO:0000313" key="9">
    <source>
        <dbReference type="EMBL" id="AFZ69031.1"/>
    </source>
</evidence>
<dbReference type="InterPro" id="IPR003171">
    <property type="entry name" value="Mehydrof_redctse-like"/>
</dbReference>
<dbReference type="GO" id="GO:0071949">
    <property type="term" value="F:FAD binding"/>
    <property type="evidence" value="ECO:0007669"/>
    <property type="project" value="TreeGrafter"/>
</dbReference>
<dbReference type="HOGENOM" id="CLU_057297_0_0_0"/>
<evidence type="ECO:0000256" key="7">
    <source>
        <dbReference type="ARBA" id="ARBA00048628"/>
    </source>
</evidence>
<comment type="catalytic activity">
    <reaction evidence="7">
        <text>(6S)-5-methyl-5,6,7,8-tetrahydrofolate + NAD(+) = (6R)-5,10-methylene-5,6,7,8-tetrahydrofolate + NADH + H(+)</text>
        <dbReference type="Rhea" id="RHEA:19821"/>
        <dbReference type="ChEBI" id="CHEBI:15378"/>
        <dbReference type="ChEBI" id="CHEBI:15636"/>
        <dbReference type="ChEBI" id="CHEBI:18608"/>
        <dbReference type="ChEBI" id="CHEBI:57540"/>
        <dbReference type="ChEBI" id="CHEBI:57945"/>
        <dbReference type="EC" id="1.5.1.54"/>
    </reaction>
    <physiologicalReaction direction="right-to-left" evidence="7">
        <dbReference type="Rhea" id="RHEA:19823"/>
    </physiologicalReaction>
</comment>
<dbReference type="UniPathway" id="UPA00193"/>
<keyword evidence="6 8" id="KW-0560">Oxidoreductase</keyword>
<dbReference type="PATRIC" id="fig|937777.3.peg.3615"/>
<evidence type="ECO:0000256" key="1">
    <source>
        <dbReference type="ARBA" id="ARBA00001974"/>
    </source>
</evidence>
<dbReference type="Gene3D" id="3.20.20.220">
    <property type="match status" value="1"/>
</dbReference>
<proteinExistence type="inferred from homology"/>
<dbReference type="EMBL" id="CP003382">
    <property type="protein sequence ID" value="AFZ69031.1"/>
    <property type="molecule type" value="Genomic_DNA"/>
</dbReference>